<dbReference type="InterPro" id="IPR000860">
    <property type="entry name" value="HemC"/>
</dbReference>
<dbReference type="OrthoDB" id="9810298at2"/>
<dbReference type="PANTHER" id="PTHR11557:SF0">
    <property type="entry name" value="PORPHOBILINOGEN DEAMINASE"/>
    <property type="match status" value="1"/>
</dbReference>
<sequence length="309" mass="34171">MRKIIVGSRRSNLALTQTKWVIEQLKNAGVKNEFEIKKIVTKGDKILDTTLSKVGGKGLFVKEIEQAMYDKKIDFAVHSMKDMPAEMPEGLVISSIPIREDHRDAFISKSGKKLHELTKGAIVGTSSLRRGAQILAERPDLEIKWIRGNIETRLRKLNEENYDAIILAVSGMKRVGMKEDLITEYLDPIVCVPAVGQGALAIECREDDDELHQILDMINDKETEICVTAERTFLGLMEGSCQIPIGGYASLDNDIITLTALVGSPDGKTILKETVQGKDPVLVGKEIAKTLSDQGAKEIIDSVKEELDK</sequence>
<name>A0A5C8NMZ0_9BACI</name>
<comment type="catalytic activity">
    <reaction evidence="7 8">
        <text>4 porphobilinogen + H2O = hydroxymethylbilane + 4 NH4(+)</text>
        <dbReference type="Rhea" id="RHEA:13185"/>
        <dbReference type="ChEBI" id="CHEBI:15377"/>
        <dbReference type="ChEBI" id="CHEBI:28938"/>
        <dbReference type="ChEBI" id="CHEBI:57845"/>
        <dbReference type="ChEBI" id="CHEBI:58126"/>
        <dbReference type="EC" id="2.5.1.61"/>
    </reaction>
</comment>
<feature type="modified residue" description="S-(dipyrrolylmethanemethyl)cysteine" evidence="8">
    <location>
        <position position="241"/>
    </location>
</feature>
<gene>
    <name evidence="8 11" type="primary">hemC</name>
    <name evidence="11" type="ORF">FHP05_12255</name>
</gene>
<dbReference type="EC" id="2.5.1.61" evidence="8"/>
<dbReference type="Proteomes" id="UP000321574">
    <property type="component" value="Unassembled WGS sequence"/>
</dbReference>
<dbReference type="CDD" id="cd13646">
    <property type="entry name" value="PBP2_EcHMBS_like"/>
    <property type="match status" value="1"/>
</dbReference>
<keyword evidence="6 8" id="KW-0627">Porphyrin biosynthesis</keyword>
<dbReference type="RefSeq" id="WP_147668653.1">
    <property type="nucleotide sequence ID" value="NZ_VDUW01000009.1"/>
</dbReference>
<comment type="similarity">
    <text evidence="3 8">Belongs to the HMBS family.</text>
</comment>
<dbReference type="NCBIfam" id="TIGR00212">
    <property type="entry name" value="hemC"/>
    <property type="match status" value="1"/>
</dbReference>
<protein>
    <recommendedName>
        <fullName evidence="8">Porphobilinogen deaminase</fullName>
        <shortName evidence="8">PBG</shortName>
        <ecNumber evidence="8">2.5.1.61</ecNumber>
    </recommendedName>
    <alternativeName>
        <fullName evidence="8">Hydroxymethylbilane synthase</fullName>
        <shortName evidence="8">HMBS</shortName>
    </alternativeName>
    <alternativeName>
        <fullName evidence="8">Pre-uroporphyrinogen synthase</fullName>
    </alternativeName>
</protein>
<evidence type="ECO:0000256" key="8">
    <source>
        <dbReference type="HAMAP-Rule" id="MF_00260"/>
    </source>
</evidence>
<dbReference type="SUPFAM" id="SSF54782">
    <property type="entry name" value="Porphobilinogen deaminase (hydroxymethylbilane synthase), C-terminal domain"/>
    <property type="match status" value="1"/>
</dbReference>
<evidence type="ECO:0000259" key="10">
    <source>
        <dbReference type="Pfam" id="PF03900"/>
    </source>
</evidence>
<reference evidence="11 12" key="1">
    <citation type="submission" date="2019-06" db="EMBL/GenBank/DDBJ databases">
        <title>Cerasibacillus sp. nov., isolated from maize field.</title>
        <authorList>
            <person name="Lin S.-Y."/>
            <person name="Tsai C.-F."/>
            <person name="Young C.-C."/>
        </authorList>
    </citation>
    <scope>NUCLEOTIDE SEQUENCE [LARGE SCALE GENOMIC DNA]</scope>
    <source>
        <strain evidence="11 12">CC-CFT480</strain>
    </source>
</reference>
<comment type="caution">
    <text evidence="11">The sequence shown here is derived from an EMBL/GenBank/DDBJ whole genome shotgun (WGS) entry which is preliminary data.</text>
</comment>
<feature type="domain" description="Porphobilinogen deaminase N-terminal" evidence="9">
    <location>
        <begin position="4"/>
        <end position="212"/>
    </location>
</feature>
<dbReference type="PIRSF" id="PIRSF001438">
    <property type="entry name" value="4pyrrol_synth_OHMeBilane_synth"/>
    <property type="match status" value="1"/>
</dbReference>
<dbReference type="Gene3D" id="3.40.190.10">
    <property type="entry name" value="Periplasmic binding protein-like II"/>
    <property type="match status" value="2"/>
</dbReference>
<dbReference type="EMBL" id="VDUW01000009">
    <property type="protein sequence ID" value="TXL62568.1"/>
    <property type="molecule type" value="Genomic_DNA"/>
</dbReference>
<dbReference type="PROSITE" id="PS00533">
    <property type="entry name" value="PORPHOBILINOGEN_DEAM"/>
    <property type="match status" value="1"/>
</dbReference>
<evidence type="ECO:0000256" key="4">
    <source>
        <dbReference type="ARBA" id="ARBA00011245"/>
    </source>
</evidence>
<organism evidence="11 12">
    <name type="scientific">Cerasibacillus terrae</name>
    <dbReference type="NCBI Taxonomy" id="2498845"/>
    <lineage>
        <taxon>Bacteria</taxon>
        <taxon>Bacillati</taxon>
        <taxon>Bacillota</taxon>
        <taxon>Bacilli</taxon>
        <taxon>Bacillales</taxon>
        <taxon>Bacillaceae</taxon>
        <taxon>Cerasibacillus</taxon>
    </lineage>
</organism>
<comment type="miscellaneous">
    <text evidence="8">The porphobilinogen subunits are added to the dipyrromethane group.</text>
</comment>
<dbReference type="Gene3D" id="3.30.160.40">
    <property type="entry name" value="Porphobilinogen deaminase, C-terminal domain"/>
    <property type="match status" value="1"/>
</dbReference>
<comment type="pathway">
    <text evidence="2">Porphyrin-containing compound metabolism; protoporphyrin-IX biosynthesis; coproporphyrinogen-III from 5-aminolevulinate: step 2/4.</text>
</comment>
<evidence type="ECO:0000256" key="5">
    <source>
        <dbReference type="ARBA" id="ARBA00022679"/>
    </source>
</evidence>
<dbReference type="GO" id="GO:0004418">
    <property type="term" value="F:hydroxymethylbilane synthase activity"/>
    <property type="evidence" value="ECO:0007669"/>
    <property type="project" value="UniProtKB-UniRule"/>
</dbReference>
<dbReference type="AlphaFoldDB" id="A0A5C8NMZ0"/>
<keyword evidence="5 8" id="KW-0808">Transferase</keyword>
<dbReference type="HAMAP" id="MF_00260">
    <property type="entry name" value="Porphobil_deam"/>
    <property type="match status" value="1"/>
</dbReference>
<dbReference type="Pfam" id="PF01379">
    <property type="entry name" value="Porphobil_deam"/>
    <property type="match status" value="1"/>
</dbReference>
<dbReference type="InterPro" id="IPR022417">
    <property type="entry name" value="Porphobilin_deaminase_N"/>
</dbReference>
<evidence type="ECO:0000256" key="2">
    <source>
        <dbReference type="ARBA" id="ARBA00004735"/>
    </source>
</evidence>
<comment type="subunit">
    <text evidence="4 8">Monomer.</text>
</comment>
<dbReference type="InterPro" id="IPR022419">
    <property type="entry name" value="Porphobilin_deaminase_cofac_BS"/>
</dbReference>
<dbReference type="SUPFAM" id="SSF53850">
    <property type="entry name" value="Periplasmic binding protein-like II"/>
    <property type="match status" value="1"/>
</dbReference>
<dbReference type="Pfam" id="PF03900">
    <property type="entry name" value="Porphobil_deamC"/>
    <property type="match status" value="1"/>
</dbReference>
<dbReference type="PRINTS" id="PR00151">
    <property type="entry name" value="PORPHBDMNASE"/>
</dbReference>
<dbReference type="FunFam" id="3.40.190.10:FF:000004">
    <property type="entry name" value="Porphobilinogen deaminase"/>
    <property type="match status" value="1"/>
</dbReference>
<evidence type="ECO:0000256" key="7">
    <source>
        <dbReference type="ARBA" id="ARBA00048169"/>
    </source>
</evidence>
<evidence type="ECO:0000313" key="11">
    <source>
        <dbReference type="EMBL" id="TXL62568.1"/>
    </source>
</evidence>
<dbReference type="PANTHER" id="PTHR11557">
    <property type="entry name" value="PORPHOBILINOGEN DEAMINASE"/>
    <property type="match status" value="1"/>
</dbReference>
<evidence type="ECO:0000259" key="9">
    <source>
        <dbReference type="Pfam" id="PF01379"/>
    </source>
</evidence>
<keyword evidence="12" id="KW-1185">Reference proteome</keyword>
<dbReference type="InterPro" id="IPR036803">
    <property type="entry name" value="Porphobilinogen_deaminase_C_sf"/>
</dbReference>
<dbReference type="GO" id="GO:0005737">
    <property type="term" value="C:cytoplasm"/>
    <property type="evidence" value="ECO:0007669"/>
    <property type="project" value="UniProtKB-UniRule"/>
</dbReference>
<dbReference type="FunFam" id="3.40.190.10:FF:000005">
    <property type="entry name" value="Porphobilinogen deaminase"/>
    <property type="match status" value="1"/>
</dbReference>
<feature type="domain" description="Porphobilinogen deaminase C-terminal" evidence="10">
    <location>
        <begin position="225"/>
        <end position="292"/>
    </location>
</feature>
<dbReference type="GO" id="GO:0006782">
    <property type="term" value="P:protoporphyrinogen IX biosynthetic process"/>
    <property type="evidence" value="ECO:0007669"/>
    <property type="project" value="UniProtKB-UniRule"/>
</dbReference>
<dbReference type="InterPro" id="IPR022418">
    <property type="entry name" value="Porphobilinogen_deaminase_C"/>
</dbReference>
<proteinExistence type="inferred from homology"/>
<evidence type="ECO:0000313" key="12">
    <source>
        <dbReference type="Proteomes" id="UP000321574"/>
    </source>
</evidence>
<evidence type="ECO:0000256" key="1">
    <source>
        <dbReference type="ARBA" id="ARBA00002869"/>
    </source>
</evidence>
<accession>A0A5C8NMZ0</accession>
<dbReference type="FunFam" id="3.30.160.40:FF:000001">
    <property type="entry name" value="Porphobilinogen deaminase"/>
    <property type="match status" value="1"/>
</dbReference>
<evidence type="ECO:0000256" key="6">
    <source>
        <dbReference type="ARBA" id="ARBA00023244"/>
    </source>
</evidence>
<evidence type="ECO:0000256" key="3">
    <source>
        <dbReference type="ARBA" id="ARBA00005638"/>
    </source>
</evidence>
<comment type="function">
    <text evidence="1 8">Tetrapolymerization of the monopyrrole PBG into the hydroxymethylbilane pre-uroporphyrinogen in several discrete steps.</text>
</comment>
<comment type="cofactor">
    <cofactor evidence="8">
        <name>dipyrromethane</name>
        <dbReference type="ChEBI" id="CHEBI:60342"/>
    </cofactor>
    <text evidence="8">Binds 1 dipyrromethane group covalently.</text>
</comment>